<dbReference type="Proteomes" id="UP000801492">
    <property type="component" value="Unassembled WGS sequence"/>
</dbReference>
<dbReference type="Gene3D" id="2.30.30.140">
    <property type="match status" value="1"/>
</dbReference>
<reference evidence="2" key="1">
    <citation type="submission" date="2019-08" db="EMBL/GenBank/DDBJ databases">
        <title>The genome of the North American firefly Photinus pyralis.</title>
        <authorList>
            <consortium name="Photinus pyralis genome working group"/>
            <person name="Fallon T.R."/>
            <person name="Sander Lower S.E."/>
            <person name="Weng J.-K."/>
        </authorList>
    </citation>
    <scope>NUCLEOTIDE SEQUENCE</scope>
    <source>
        <strain evidence="2">TRF0915ILg1</strain>
        <tissue evidence="2">Whole body</tissue>
    </source>
</reference>
<evidence type="ECO:0000313" key="3">
    <source>
        <dbReference type="Proteomes" id="UP000801492"/>
    </source>
</evidence>
<organism evidence="2 3">
    <name type="scientific">Ignelater luminosus</name>
    <name type="common">Cucubano</name>
    <name type="synonym">Pyrophorus luminosus</name>
    <dbReference type="NCBI Taxonomy" id="2038154"/>
    <lineage>
        <taxon>Eukaryota</taxon>
        <taxon>Metazoa</taxon>
        <taxon>Ecdysozoa</taxon>
        <taxon>Arthropoda</taxon>
        <taxon>Hexapoda</taxon>
        <taxon>Insecta</taxon>
        <taxon>Pterygota</taxon>
        <taxon>Neoptera</taxon>
        <taxon>Endopterygota</taxon>
        <taxon>Coleoptera</taxon>
        <taxon>Polyphaga</taxon>
        <taxon>Elateriformia</taxon>
        <taxon>Elateroidea</taxon>
        <taxon>Elateridae</taxon>
        <taxon>Agrypninae</taxon>
        <taxon>Pyrophorini</taxon>
        <taxon>Ignelater</taxon>
    </lineage>
</organism>
<protein>
    <recommendedName>
        <fullName evidence="1">Tudor domain-containing protein</fullName>
    </recommendedName>
</protein>
<keyword evidence="3" id="KW-1185">Reference proteome</keyword>
<comment type="caution">
    <text evidence="2">The sequence shown here is derived from an EMBL/GenBank/DDBJ whole genome shotgun (WGS) entry which is preliminary data.</text>
</comment>
<sequence length="234" mass="27131">MLKSTSVQITTFVNPHLFWFFEKNEEEKRTVLIYDKSIWKRAIVKSIENNSYTTWLIDYGVTYISNKLYQLSKEFQHQPAFAKQAALNDVVNVKHVLGGVKIEVASTKEFCFGTVKKAKEKIDRAHSIFFDCLIERNNIHLGEVNIIDSNNRLYDLAQLLVEERNLTYNKELFDEALEVNSKIDDWGILSSIKSITPCTSMMYRKNLDVFQGIEDILEVKPCGRGMLRNSHPKK</sequence>
<dbReference type="OrthoDB" id="6764694at2759"/>
<dbReference type="SUPFAM" id="SSF63748">
    <property type="entry name" value="Tudor/PWWP/MBT"/>
    <property type="match status" value="1"/>
</dbReference>
<accession>A0A8K0DJ27</accession>
<proteinExistence type="predicted"/>
<gene>
    <name evidence="2" type="ORF">ILUMI_01723</name>
</gene>
<evidence type="ECO:0000259" key="1">
    <source>
        <dbReference type="Pfam" id="PF00567"/>
    </source>
</evidence>
<dbReference type="Pfam" id="PF00567">
    <property type="entry name" value="TUDOR"/>
    <property type="match status" value="1"/>
</dbReference>
<dbReference type="EMBL" id="VTPC01000769">
    <property type="protein sequence ID" value="KAF2904442.1"/>
    <property type="molecule type" value="Genomic_DNA"/>
</dbReference>
<dbReference type="InterPro" id="IPR002999">
    <property type="entry name" value="Tudor"/>
</dbReference>
<feature type="domain" description="Tudor" evidence="1">
    <location>
        <begin position="23"/>
        <end position="88"/>
    </location>
</feature>
<feature type="non-terminal residue" evidence="2">
    <location>
        <position position="1"/>
    </location>
</feature>
<name>A0A8K0DJ27_IGNLU</name>
<dbReference type="AlphaFoldDB" id="A0A8K0DJ27"/>
<evidence type="ECO:0000313" key="2">
    <source>
        <dbReference type="EMBL" id="KAF2904442.1"/>
    </source>
</evidence>